<evidence type="ECO:0000313" key="1">
    <source>
        <dbReference type="EMBL" id="QHS77770.1"/>
    </source>
</evidence>
<protein>
    <submittedName>
        <fullName evidence="1">Uncharacterized protein</fullName>
    </submittedName>
</protein>
<sequence>MHITFLTDWIVKQNIICDGGVVDFYMTFKKMFFFYSWRRSTYKILSEQKDLSQLVKYYFSKK</sequence>
<proteinExistence type="predicted"/>
<reference evidence="1" key="1">
    <citation type="journal article" date="2020" name="Nature">
        <title>Giant virus diversity and host interactions through global metagenomics.</title>
        <authorList>
            <person name="Schulz F."/>
            <person name="Roux S."/>
            <person name="Paez-Espino D."/>
            <person name="Jungbluth S."/>
            <person name="Walsh D.A."/>
            <person name="Denef V.J."/>
            <person name="McMahon K.D."/>
            <person name="Konstantinidis K.T."/>
            <person name="Eloe-Fadrosh E.A."/>
            <person name="Kyrpides N.C."/>
            <person name="Woyke T."/>
        </authorList>
    </citation>
    <scope>NUCLEOTIDE SEQUENCE</scope>
    <source>
        <strain evidence="1">GVMAG-S-1021933-23</strain>
    </source>
</reference>
<accession>A0A6C0AE88</accession>
<dbReference type="AlphaFoldDB" id="A0A6C0AE88"/>
<name>A0A6C0AE88_9ZZZZ</name>
<dbReference type="EMBL" id="MN740593">
    <property type="protein sequence ID" value="QHS77770.1"/>
    <property type="molecule type" value="Genomic_DNA"/>
</dbReference>
<organism evidence="1">
    <name type="scientific">viral metagenome</name>
    <dbReference type="NCBI Taxonomy" id="1070528"/>
    <lineage>
        <taxon>unclassified sequences</taxon>
        <taxon>metagenomes</taxon>
        <taxon>organismal metagenomes</taxon>
    </lineage>
</organism>